<accession>A0ABN9QQU4</accession>
<dbReference type="InterPro" id="IPR000608">
    <property type="entry name" value="UBC"/>
</dbReference>
<dbReference type="Proteomes" id="UP001189429">
    <property type="component" value="Unassembled WGS sequence"/>
</dbReference>
<dbReference type="InterPro" id="IPR050113">
    <property type="entry name" value="Ub_conjugating_enzyme"/>
</dbReference>
<gene>
    <name evidence="3" type="ORF">PCOR1329_LOCUS13303</name>
</gene>
<dbReference type="Gene3D" id="3.10.110.10">
    <property type="entry name" value="Ubiquitin Conjugating Enzyme"/>
    <property type="match status" value="1"/>
</dbReference>
<sequence length="250" mass="27673">MARDAIRRLCKDLEQLERSNNPQLTVRPSEESMLEWHFAVHHLPDDTVYAGGCYHGKIIFPKMYPLSPPALVMLTPSGRFEVNKRLCISMTDFHPESWNPAWTVESILVGLISFMVDERETRSIGAMLEPPEVRQRLAATSAEFNRSSPEFCALFPELAVGQATQHPHQPLSAVLGGGGAQEDPGPGRPNGAPRRRPRRATLLWQRLTGRGSQRPSPRPHSPAPAQKATRPPTGGPPRKSGPARRPPVAR</sequence>
<evidence type="ECO:0000256" key="1">
    <source>
        <dbReference type="SAM" id="MobiDB-lite"/>
    </source>
</evidence>
<dbReference type="CDD" id="cd23799">
    <property type="entry name" value="UBCc_UBE2J"/>
    <property type="match status" value="1"/>
</dbReference>
<dbReference type="EMBL" id="CAUYUJ010003925">
    <property type="protein sequence ID" value="CAK0807414.1"/>
    <property type="molecule type" value="Genomic_DNA"/>
</dbReference>
<keyword evidence="4" id="KW-1185">Reference proteome</keyword>
<comment type="caution">
    <text evidence="3">The sequence shown here is derived from an EMBL/GenBank/DDBJ whole genome shotgun (WGS) entry which is preliminary data.</text>
</comment>
<dbReference type="PANTHER" id="PTHR24067">
    <property type="entry name" value="UBIQUITIN-CONJUGATING ENZYME E2"/>
    <property type="match status" value="1"/>
</dbReference>
<dbReference type="PROSITE" id="PS50127">
    <property type="entry name" value="UBC_2"/>
    <property type="match status" value="1"/>
</dbReference>
<dbReference type="SUPFAM" id="SSF54495">
    <property type="entry name" value="UBC-like"/>
    <property type="match status" value="1"/>
</dbReference>
<dbReference type="SMART" id="SM00212">
    <property type="entry name" value="UBCc"/>
    <property type="match status" value="1"/>
</dbReference>
<feature type="domain" description="UBC core" evidence="2">
    <location>
        <begin position="4"/>
        <end position="157"/>
    </location>
</feature>
<evidence type="ECO:0000313" key="4">
    <source>
        <dbReference type="Proteomes" id="UP001189429"/>
    </source>
</evidence>
<feature type="compositionally biased region" description="Low complexity" evidence="1">
    <location>
        <begin position="181"/>
        <end position="192"/>
    </location>
</feature>
<proteinExistence type="predicted"/>
<reference evidence="3" key="1">
    <citation type="submission" date="2023-10" db="EMBL/GenBank/DDBJ databases">
        <authorList>
            <person name="Chen Y."/>
            <person name="Shah S."/>
            <person name="Dougan E. K."/>
            <person name="Thang M."/>
            <person name="Chan C."/>
        </authorList>
    </citation>
    <scope>NUCLEOTIDE SEQUENCE [LARGE SCALE GENOMIC DNA]</scope>
</reference>
<evidence type="ECO:0000259" key="2">
    <source>
        <dbReference type="PROSITE" id="PS50127"/>
    </source>
</evidence>
<protein>
    <recommendedName>
        <fullName evidence="2">UBC core domain-containing protein</fullName>
    </recommendedName>
</protein>
<organism evidence="3 4">
    <name type="scientific">Prorocentrum cordatum</name>
    <dbReference type="NCBI Taxonomy" id="2364126"/>
    <lineage>
        <taxon>Eukaryota</taxon>
        <taxon>Sar</taxon>
        <taxon>Alveolata</taxon>
        <taxon>Dinophyceae</taxon>
        <taxon>Prorocentrales</taxon>
        <taxon>Prorocentraceae</taxon>
        <taxon>Prorocentrum</taxon>
    </lineage>
</organism>
<dbReference type="InterPro" id="IPR016135">
    <property type="entry name" value="UBQ-conjugating_enzyme/RWD"/>
</dbReference>
<feature type="region of interest" description="Disordered" evidence="1">
    <location>
        <begin position="163"/>
        <end position="250"/>
    </location>
</feature>
<name>A0ABN9QQU4_9DINO</name>
<evidence type="ECO:0000313" key="3">
    <source>
        <dbReference type="EMBL" id="CAK0807414.1"/>
    </source>
</evidence>
<dbReference type="Pfam" id="PF00179">
    <property type="entry name" value="UQ_con"/>
    <property type="match status" value="1"/>
</dbReference>